<keyword evidence="4 6" id="KW-1133">Transmembrane helix</keyword>
<evidence type="ECO:0000256" key="4">
    <source>
        <dbReference type="ARBA" id="ARBA00022989"/>
    </source>
</evidence>
<dbReference type="PANTHER" id="PTHR30371">
    <property type="entry name" value="SEC-INDEPENDENT PROTEIN TRANSLOCASE PROTEIN TATC"/>
    <property type="match status" value="1"/>
</dbReference>
<sequence>MATRTTARVLASMASLISRTSWVPVRSFASSARPQLSPSLVERTTVYTELTTRGRYAAASGALALVTGFVCAPGLVQAIAHPLASIPAFADAANPRELICTDMTEALHGKWTAAVGTALLCWSPYAAYQGIAFALPGLTVVERGGLLRAAAATVLASASGVVLSYQHGLPYTWNLLVGFEDPSAATPVVVEARLLPYVKLASTLVGLGAFVPAALVAGAYALGTSTSPQAIARFAGARRFAYGGWLLAAAALAPPDPATQLSLTLLGFGAFEAVLFGGSLGRAYGARTRFRALSSERRRIRMEQREP</sequence>
<comment type="subcellular location">
    <subcellularLocation>
        <location evidence="1">Membrane</location>
        <topology evidence="1">Multi-pass membrane protein</topology>
    </subcellularLocation>
</comment>
<keyword evidence="5 6" id="KW-0472">Membrane</keyword>
<name>A0A830H9E3_9CHLO</name>
<reference evidence="7" key="1">
    <citation type="submission" date="2020-10" db="EMBL/GenBank/DDBJ databases">
        <title>Unveiling of a novel bifunctional photoreceptor, Dualchrome1, isolated from a cosmopolitan green alga.</title>
        <authorList>
            <person name="Suzuki S."/>
            <person name="Kawachi M."/>
        </authorList>
    </citation>
    <scope>NUCLEOTIDE SEQUENCE</scope>
    <source>
        <strain evidence="7">NIES 2893</strain>
    </source>
</reference>
<organism evidence="7 8">
    <name type="scientific">Pycnococcus provasolii</name>
    <dbReference type="NCBI Taxonomy" id="41880"/>
    <lineage>
        <taxon>Eukaryota</taxon>
        <taxon>Viridiplantae</taxon>
        <taxon>Chlorophyta</taxon>
        <taxon>Pseudoscourfieldiophyceae</taxon>
        <taxon>Pseudoscourfieldiales</taxon>
        <taxon>Pycnococcaceae</taxon>
        <taxon>Pycnococcus</taxon>
    </lineage>
</organism>
<dbReference type="EMBL" id="BNJQ01000002">
    <property type="protein sequence ID" value="GHP01757.1"/>
    <property type="molecule type" value="Genomic_DNA"/>
</dbReference>
<dbReference type="GO" id="GO:0033281">
    <property type="term" value="C:TAT protein transport complex"/>
    <property type="evidence" value="ECO:0007669"/>
    <property type="project" value="TreeGrafter"/>
</dbReference>
<feature type="transmembrane region" description="Helical" evidence="6">
    <location>
        <begin position="145"/>
        <end position="165"/>
    </location>
</feature>
<dbReference type="AlphaFoldDB" id="A0A830H9E3"/>
<evidence type="ECO:0000256" key="6">
    <source>
        <dbReference type="SAM" id="Phobius"/>
    </source>
</evidence>
<keyword evidence="8" id="KW-1185">Reference proteome</keyword>
<comment type="similarity">
    <text evidence="2">Belongs to the TatC family.</text>
</comment>
<evidence type="ECO:0000256" key="1">
    <source>
        <dbReference type="ARBA" id="ARBA00004141"/>
    </source>
</evidence>
<dbReference type="GO" id="GO:0009977">
    <property type="term" value="F:proton motive force dependent protein transmembrane transporter activity"/>
    <property type="evidence" value="ECO:0007669"/>
    <property type="project" value="TreeGrafter"/>
</dbReference>
<comment type="caution">
    <text evidence="7">The sequence shown here is derived from an EMBL/GenBank/DDBJ whole genome shotgun (WGS) entry which is preliminary data.</text>
</comment>
<dbReference type="GO" id="GO:0065002">
    <property type="term" value="P:intracellular protein transmembrane transport"/>
    <property type="evidence" value="ECO:0007669"/>
    <property type="project" value="TreeGrafter"/>
</dbReference>
<dbReference type="Pfam" id="PF00902">
    <property type="entry name" value="TatC"/>
    <property type="match status" value="1"/>
</dbReference>
<keyword evidence="3 6" id="KW-0812">Transmembrane</keyword>
<dbReference type="InterPro" id="IPR002033">
    <property type="entry name" value="TatC"/>
</dbReference>
<dbReference type="PANTHER" id="PTHR30371:SF0">
    <property type="entry name" value="SEC-INDEPENDENT PROTEIN TRANSLOCASE PROTEIN TATC, CHLOROPLASTIC-RELATED"/>
    <property type="match status" value="1"/>
</dbReference>
<accession>A0A830H9E3</accession>
<evidence type="ECO:0000256" key="3">
    <source>
        <dbReference type="ARBA" id="ARBA00022692"/>
    </source>
</evidence>
<dbReference type="GO" id="GO:0043953">
    <property type="term" value="P:protein transport by the Tat complex"/>
    <property type="evidence" value="ECO:0007669"/>
    <property type="project" value="TreeGrafter"/>
</dbReference>
<evidence type="ECO:0000313" key="8">
    <source>
        <dbReference type="Proteomes" id="UP000660262"/>
    </source>
</evidence>
<dbReference type="Proteomes" id="UP000660262">
    <property type="component" value="Unassembled WGS sequence"/>
</dbReference>
<evidence type="ECO:0000256" key="2">
    <source>
        <dbReference type="ARBA" id="ARBA00008882"/>
    </source>
</evidence>
<feature type="transmembrane region" description="Helical" evidence="6">
    <location>
        <begin position="200"/>
        <end position="223"/>
    </location>
</feature>
<proteinExistence type="inferred from homology"/>
<protein>
    <submittedName>
        <fullName evidence="7">Uncharacterized protein</fullName>
    </submittedName>
</protein>
<gene>
    <name evidence="7" type="ORF">PPROV_000051400</name>
</gene>
<evidence type="ECO:0000256" key="5">
    <source>
        <dbReference type="ARBA" id="ARBA00023136"/>
    </source>
</evidence>
<feature type="transmembrane region" description="Helical" evidence="6">
    <location>
        <begin position="235"/>
        <end position="253"/>
    </location>
</feature>
<feature type="transmembrane region" description="Helical" evidence="6">
    <location>
        <begin position="56"/>
        <end position="76"/>
    </location>
</feature>
<feature type="transmembrane region" description="Helical" evidence="6">
    <location>
        <begin position="265"/>
        <end position="285"/>
    </location>
</feature>
<evidence type="ECO:0000313" key="7">
    <source>
        <dbReference type="EMBL" id="GHP01757.1"/>
    </source>
</evidence>